<feature type="compositionally biased region" description="Low complexity" evidence="6">
    <location>
        <begin position="77"/>
        <end position="90"/>
    </location>
</feature>
<evidence type="ECO:0000313" key="8">
    <source>
        <dbReference type="EMBL" id="KAK9145885.1"/>
    </source>
</evidence>
<dbReference type="InterPro" id="IPR015300">
    <property type="entry name" value="DNA-bd_pseudobarrel_sf"/>
</dbReference>
<dbReference type="InterPro" id="IPR044800">
    <property type="entry name" value="LEC2-like"/>
</dbReference>
<feature type="compositionally biased region" description="Gly residues" evidence="6">
    <location>
        <begin position="97"/>
        <end position="108"/>
    </location>
</feature>
<proteinExistence type="predicted"/>
<sequence length="446" mass="50199">MEFVQARLSLCEEEEEEEINNIGSKGSIISHGHHHHHLMNQQRWRSSSSTTHHHHHHHHQFYDKNQSSSSCDQPSLTITNSNNTTTITSTRAESSEGDGGSGGGGGGAIEREHMFDKVVTPSDVGKLNRLVIPKQHAEKYFPLDSSTNEKGLLLNFEDRGGKPWRFRYSYWNSSQSYVMTKGWSRFVKEKKLYAGDIVSFERGAGESEKDRLYIDWRRRPDRVAMLPPPLPLPSFPHTVPLGRLFLPSLVPMAAMARDQPYLYRNFDYYDNNHHHHGHLQQQQQMTSTGYDNYNLVNQGLGDASVLYLRSLRSSSSSSSTSQQAAEEAVVPMVFDSVPVVHGKAAAAKRLRLFGVNVECPISEDEVLSSTTVVPHTHHTTMPVSSLSHHHHFQHHQIGSSIPQYHHPLQLRLYNNVGAPQAAATTVQPSHELPPNREAPMSLDLDI</sequence>
<dbReference type="InterPro" id="IPR003340">
    <property type="entry name" value="B3_DNA-bd"/>
</dbReference>
<dbReference type="SUPFAM" id="SSF101936">
    <property type="entry name" value="DNA-binding pseudobarrel domain"/>
    <property type="match status" value="1"/>
</dbReference>
<dbReference type="GO" id="GO:0003677">
    <property type="term" value="F:DNA binding"/>
    <property type="evidence" value="ECO:0007669"/>
    <property type="project" value="UniProtKB-KW"/>
</dbReference>
<keyword evidence="3" id="KW-0238">DNA-binding</keyword>
<feature type="region of interest" description="Disordered" evidence="6">
    <location>
        <begin position="31"/>
        <end position="109"/>
    </location>
</feature>
<evidence type="ECO:0000256" key="1">
    <source>
        <dbReference type="ARBA" id="ARBA00004123"/>
    </source>
</evidence>
<name>A0AAP0PLG2_9MAGN</name>
<dbReference type="FunFam" id="2.40.330.10:FF:000002">
    <property type="entry name" value="B3 domain-containing protein"/>
    <property type="match status" value="1"/>
</dbReference>
<comment type="subcellular location">
    <subcellularLocation>
        <location evidence="1">Nucleus</location>
    </subcellularLocation>
</comment>
<reference evidence="8 9" key="1">
    <citation type="submission" date="2024-01" db="EMBL/GenBank/DDBJ databases">
        <title>Genome assemblies of Stephania.</title>
        <authorList>
            <person name="Yang L."/>
        </authorList>
    </citation>
    <scope>NUCLEOTIDE SEQUENCE [LARGE SCALE GENOMIC DNA]</scope>
    <source>
        <strain evidence="8">QJT</strain>
        <tissue evidence="8">Leaf</tissue>
    </source>
</reference>
<evidence type="ECO:0000256" key="2">
    <source>
        <dbReference type="ARBA" id="ARBA00023015"/>
    </source>
</evidence>
<evidence type="ECO:0000259" key="7">
    <source>
        <dbReference type="PROSITE" id="PS50863"/>
    </source>
</evidence>
<dbReference type="Proteomes" id="UP001417504">
    <property type="component" value="Unassembled WGS sequence"/>
</dbReference>
<keyword evidence="5" id="KW-0539">Nucleus</keyword>
<keyword evidence="4" id="KW-0804">Transcription</keyword>
<dbReference type="Gene3D" id="2.40.330.10">
    <property type="entry name" value="DNA-binding pseudobarrel domain"/>
    <property type="match status" value="1"/>
</dbReference>
<evidence type="ECO:0000313" key="9">
    <source>
        <dbReference type="Proteomes" id="UP001417504"/>
    </source>
</evidence>
<organism evidence="8 9">
    <name type="scientific">Stephania japonica</name>
    <dbReference type="NCBI Taxonomy" id="461633"/>
    <lineage>
        <taxon>Eukaryota</taxon>
        <taxon>Viridiplantae</taxon>
        <taxon>Streptophyta</taxon>
        <taxon>Embryophyta</taxon>
        <taxon>Tracheophyta</taxon>
        <taxon>Spermatophyta</taxon>
        <taxon>Magnoliopsida</taxon>
        <taxon>Ranunculales</taxon>
        <taxon>Menispermaceae</taxon>
        <taxon>Menispermoideae</taxon>
        <taxon>Cissampelideae</taxon>
        <taxon>Stephania</taxon>
    </lineage>
</organism>
<dbReference type="Pfam" id="PF02362">
    <property type="entry name" value="B3"/>
    <property type="match status" value="1"/>
</dbReference>
<evidence type="ECO:0000256" key="5">
    <source>
        <dbReference type="ARBA" id="ARBA00023242"/>
    </source>
</evidence>
<gene>
    <name evidence="8" type="ORF">Sjap_005788</name>
</gene>
<keyword evidence="2" id="KW-0805">Transcription regulation</keyword>
<evidence type="ECO:0000256" key="3">
    <source>
        <dbReference type="ARBA" id="ARBA00023125"/>
    </source>
</evidence>
<dbReference type="SMART" id="SM01019">
    <property type="entry name" value="B3"/>
    <property type="match status" value="1"/>
</dbReference>
<dbReference type="PANTHER" id="PTHR31140">
    <property type="entry name" value="B3 DOMAIN-CONTAINING TRANSCRIPTION FACTOR ABI3"/>
    <property type="match status" value="1"/>
</dbReference>
<dbReference type="PROSITE" id="PS50863">
    <property type="entry name" value="B3"/>
    <property type="match status" value="1"/>
</dbReference>
<keyword evidence="9" id="KW-1185">Reference proteome</keyword>
<dbReference type="EMBL" id="JBBNAE010000002">
    <property type="protein sequence ID" value="KAK9145885.1"/>
    <property type="molecule type" value="Genomic_DNA"/>
</dbReference>
<feature type="region of interest" description="Disordered" evidence="6">
    <location>
        <begin position="421"/>
        <end position="446"/>
    </location>
</feature>
<accession>A0AAP0PLG2</accession>
<dbReference type="GO" id="GO:0005634">
    <property type="term" value="C:nucleus"/>
    <property type="evidence" value="ECO:0007669"/>
    <property type="project" value="UniProtKB-SubCell"/>
</dbReference>
<dbReference type="CDD" id="cd10017">
    <property type="entry name" value="B3_DNA"/>
    <property type="match status" value="1"/>
</dbReference>
<dbReference type="AlphaFoldDB" id="A0AAP0PLG2"/>
<dbReference type="PANTHER" id="PTHR31140:SF123">
    <property type="entry name" value="B3 DOMAIN-CONTAINING TRANSCRIPTION FACTOR NGA1"/>
    <property type="match status" value="1"/>
</dbReference>
<protein>
    <recommendedName>
        <fullName evidence="7">TF-B3 domain-containing protein</fullName>
    </recommendedName>
</protein>
<dbReference type="GO" id="GO:0003700">
    <property type="term" value="F:DNA-binding transcription factor activity"/>
    <property type="evidence" value="ECO:0007669"/>
    <property type="project" value="InterPro"/>
</dbReference>
<evidence type="ECO:0000256" key="6">
    <source>
        <dbReference type="SAM" id="MobiDB-lite"/>
    </source>
</evidence>
<feature type="compositionally biased region" description="Polar residues" evidence="6">
    <location>
        <begin position="63"/>
        <end position="76"/>
    </location>
</feature>
<comment type="caution">
    <text evidence="8">The sequence shown here is derived from an EMBL/GenBank/DDBJ whole genome shotgun (WGS) entry which is preliminary data.</text>
</comment>
<evidence type="ECO:0000256" key="4">
    <source>
        <dbReference type="ARBA" id="ARBA00023163"/>
    </source>
</evidence>
<feature type="domain" description="TF-B3" evidence="7">
    <location>
        <begin position="115"/>
        <end position="220"/>
    </location>
</feature>